<name>A0A366H3F2_9BACT</name>
<dbReference type="PANTHER" id="PTHR11461">
    <property type="entry name" value="SERINE PROTEASE INHIBITOR, SERPIN"/>
    <property type="match status" value="1"/>
</dbReference>
<dbReference type="AlphaFoldDB" id="A0A366H3F2"/>
<gene>
    <name evidence="3" type="ORF">DES53_11828</name>
</gene>
<dbReference type="RefSeq" id="WP_170157539.1">
    <property type="nucleotide sequence ID" value="NZ_QNRR01000018.1"/>
</dbReference>
<reference evidence="3 4" key="1">
    <citation type="submission" date="2018-06" db="EMBL/GenBank/DDBJ databases">
        <title>Genomic Encyclopedia of Type Strains, Phase IV (KMG-IV): sequencing the most valuable type-strain genomes for metagenomic binning, comparative biology and taxonomic classification.</title>
        <authorList>
            <person name="Goeker M."/>
        </authorList>
    </citation>
    <scope>NUCLEOTIDE SEQUENCE [LARGE SCALE GENOMIC DNA]</scope>
    <source>
        <strain evidence="3 4">DSM 25532</strain>
    </source>
</reference>
<dbReference type="SUPFAM" id="SSF56574">
    <property type="entry name" value="Serpins"/>
    <property type="match status" value="1"/>
</dbReference>
<organism evidence="3 4">
    <name type="scientific">Roseimicrobium gellanilyticum</name>
    <dbReference type="NCBI Taxonomy" id="748857"/>
    <lineage>
        <taxon>Bacteria</taxon>
        <taxon>Pseudomonadati</taxon>
        <taxon>Verrucomicrobiota</taxon>
        <taxon>Verrucomicrobiia</taxon>
        <taxon>Verrucomicrobiales</taxon>
        <taxon>Verrucomicrobiaceae</taxon>
        <taxon>Roseimicrobium</taxon>
    </lineage>
</organism>
<dbReference type="PANTHER" id="PTHR11461:SF211">
    <property type="entry name" value="GH10112P-RELATED"/>
    <property type="match status" value="1"/>
</dbReference>
<protein>
    <submittedName>
        <fullName evidence="3">Serpin B</fullName>
    </submittedName>
</protein>
<dbReference type="InterPro" id="IPR023796">
    <property type="entry name" value="Serpin_dom"/>
</dbReference>
<dbReference type="SMART" id="SM00093">
    <property type="entry name" value="SERPIN"/>
    <property type="match status" value="1"/>
</dbReference>
<accession>A0A366H3F2</accession>
<feature type="domain" description="Serpin" evidence="2">
    <location>
        <begin position="12"/>
        <end position="369"/>
    </location>
</feature>
<dbReference type="Gene3D" id="2.10.310.10">
    <property type="entry name" value="Serpins superfamily"/>
    <property type="match status" value="1"/>
</dbReference>
<dbReference type="InterPro" id="IPR042185">
    <property type="entry name" value="Serpin_sf_2"/>
</dbReference>
<dbReference type="Pfam" id="PF00079">
    <property type="entry name" value="Serpin"/>
    <property type="match status" value="1"/>
</dbReference>
<evidence type="ECO:0000313" key="4">
    <source>
        <dbReference type="Proteomes" id="UP000253426"/>
    </source>
</evidence>
<dbReference type="InterPro" id="IPR036186">
    <property type="entry name" value="Serpin_sf"/>
</dbReference>
<evidence type="ECO:0000313" key="3">
    <source>
        <dbReference type="EMBL" id="RBP36079.1"/>
    </source>
</evidence>
<evidence type="ECO:0000256" key="1">
    <source>
        <dbReference type="RuleBase" id="RU000411"/>
    </source>
</evidence>
<dbReference type="GO" id="GO:0005615">
    <property type="term" value="C:extracellular space"/>
    <property type="evidence" value="ECO:0007669"/>
    <property type="project" value="InterPro"/>
</dbReference>
<dbReference type="Gene3D" id="3.30.497.10">
    <property type="entry name" value="Antithrombin, subunit I, domain 2"/>
    <property type="match status" value="1"/>
</dbReference>
<sequence>MDTAKSNNAFAFALLDKVEGGEENFACSPLSIWSALTMTSAGAEKETLAQMRKALHLPESPGVHEQVGAWSKALQASGKVEIRIANRLWGNKGLPFEEGFLKLTEKAYGAGLETVDFANQPDASRTRINSWVSQETGDRIKDLLKPDDIRPDTRLVLTNAVYFKAKWLRPFDGNSTAPRAFTLATGKTLEAKSMRKSMPLAYMENAELQAVRLPYQGGAASMIIVLPRKADSLLKSGYLGGDKFNAILAGLKNEPEVVVQLPRFEVSARLGLEDALAAMGMARAFSDDAEFGAMCKESLKIAKVIHKAWVKVAEEGTEAAAATAVTMMPTGARLPVAEPKLFLAERPFLFFIMDDKTNGVLFAGKVMQPEETK</sequence>
<dbReference type="GO" id="GO:0004867">
    <property type="term" value="F:serine-type endopeptidase inhibitor activity"/>
    <property type="evidence" value="ECO:0007669"/>
    <property type="project" value="InterPro"/>
</dbReference>
<proteinExistence type="inferred from homology"/>
<keyword evidence="4" id="KW-1185">Reference proteome</keyword>
<comment type="similarity">
    <text evidence="1">Belongs to the serpin family.</text>
</comment>
<dbReference type="Proteomes" id="UP000253426">
    <property type="component" value="Unassembled WGS sequence"/>
</dbReference>
<dbReference type="InterPro" id="IPR000215">
    <property type="entry name" value="Serpin_fam"/>
</dbReference>
<dbReference type="Gene3D" id="2.30.39.10">
    <property type="entry name" value="Alpha-1-antitrypsin, domain 1"/>
    <property type="match status" value="1"/>
</dbReference>
<dbReference type="CDD" id="cd19590">
    <property type="entry name" value="serpin_thermopin-like"/>
    <property type="match status" value="1"/>
</dbReference>
<comment type="caution">
    <text evidence="3">The sequence shown here is derived from an EMBL/GenBank/DDBJ whole genome shotgun (WGS) entry which is preliminary data.</text>
</comment>
<dbReference type="InterPro" id="IPR042178">
    <property type="entry name" value="Serpin_sf_1"/>
</dbReference>
<dbReference type="EMBL" id="QNRR01000018">
    <property type="protein sequence ID" value="RBP36079.1"/>
    <property type="molecule type" value="Genomic_DNA"/>
</dbReference>
<evidence type="ECO:0000259" key="2">
    <source>
        <dbReference type="SMART" id="SM00093"/>
    </source>
</evidence>